<dbReference type="Proteomes" id="UP000462760">
    <property type="component" value="Unassembled WGS sequence"/>
</dbReference>
<dbReference type="EMBL" id="VULR01000002">
    <property type="protein sequence ID" value="MSS42599.1"/>
    <property type="molecule type" value="Genomic_DNA"/>
</dbReference>
<dbReference type="GO" id="GO:0008745">
    <property type="term" value="F:N-acetylmuramoyl-L-alanine amidase activity"/>
    <property type="evidence" value="ECO:0007669"/>
    <property type="project" value="InterPro"/>
</dbReference>
<keyword evidence="1" id="KW-0378">Hydrolase</keyword>
<dbReference type="AlphaFoldDB" id="A0A844FF27"/>
<dbReference type="GO" id="GO:0030288">
    <property type="term" value="C:outer membrane-bounded periplasmic space"/>
    <property type="evidence" value="ECO:0007669"/>
    <property type="project" value="TreeGrafter"/>
</dbReference>
<dbReference type="SUPFAM" id="SSF53187">
    <property type="entry name" value="Zn-dependent exopeptidases"/>
    <property type="match status" value="1"/>
</dbReference>
<dbReference type="PANTHER" id="PTHR30404">
    <property type="entry name" value="N-ACETYLMURAMOYL-L-ALANINE AMIDASE"/>
    <property type="match status" value="1"/>
</dbReference>
<dbReference type="InterPro" id="IPR050695">
    <property type="entry name" value="N-acetylmuramoyl_amidase_3"/>
</dbReference>
<protein>
    <submittedName>
        <fullName evidence="3">N-acetylmuramoyl-L-alanine amidase</fullName>
    </submittedName>
</protein>
<gene>
    <name evidence="3" type="ORF">FYJ27_02455</name>
</gene>
<dbReference type="SMART" id="SM00646">
    <property type="entry name" value="Ami_3"/>
    <property type="match status" value="1"/>
</dbReference>
<dbReference type="RefSeq" id="WP_154482628.1">
    <property type="nucleotide sequence ID" value="NZ_VULR01000002.1"/>
</dbReference>
<evidence type="ECO:0000313" key="3">
    <source>
        <dbReference type="EMBL" id="MSS42599.1"/>
    </source>
</evidence>
<evidence type="ECO:0000259" key="2">
    <source>
        <dbReference type="SMART" id="SM00646"/>
    </source>
</evidence>
<sequence length="219" mass="24407">MKKLNIRNILVAIVLVFMVFQIFRGVSSLIGSLSRKGNIIVIDPGHGGKDPGTIGINNSLEKDINLDISKKLYKKLKGKGYEVIITRDTDEYIENIQRAKLANKEKAKIFVSIHCNSAKNNSSANGIQVLYYPSNKATNNELFAQTVLDEVLRNTGANSKGIVERKDLIVLNQTNMPAIVVECGFLSNEDEANLLGTHRYQRKIVNGIVKGLENYIDRF</sequence>
<evidence type="ECO:0000256" key="1">
    <source>
        <dbReference type="ARBA" id="ARBA00022801"/>
    </source>
</evidence>
<dbReference type="Gene3D" id="3.40.630.40">
    <property type="entry name" value="Zn-dependent exopeptidases"/>
    <property type="match status" value="1"/>
</dbReference>
<reference evidence="3 4" key="1">
    <citation type="submission" date="2019-08" db="EMBL/GenBank/DDBJ databases">
        <title>In-depth cultivation of the pig gut microbiome towards novel bacterial diversity and tailored functional studies.</title>
        <authorList>
            <person name="Wylensek D."/>
            <person name="Hitch T.C.A."/>
            <person name="Clavel T."/>
        </authorList>
    </citation>
    <scope>NUCLEOTIDE SEQUENCE [LARGE SCALE GENOMIC DNA]</scope>
    <source>
        <strain evidence="3 4">Med78-601-WT-4W-RMD-3</strain>
    </source>
</reference>
<organism evidence="3 4">
    <name type="scientific">Anaerosalibacter bizertensis</name>
    <dbReference type="NCBI Taxonomy" id="932217"/>
    <lineage>
        <taxon>Bacteria</taxon>
        <taxon>Bacillati</taxon>
        <taxon>Bacillota</taxon>
        <taxon>Tissierellia</taxon>
        <taxon>Tissierellales</taxon>
        <taxon>Sporanaerobacteraceae</taxon>
        <taxon>Anaerosalibacter</taxon>
    </lineage>
</organism>
<evidence type="ECO:0000313" key="4">
    <source>
        <dbReference type="Proteomes" id="UP000462760"/>
    </source>
</evidence>
<dbReference type="PANTHER" id="PTHR30404:SF0">
    <property type="entry name" value="N-ACETYLMURAMOYL-L-ALANINE AMIDASE AMIC"/>
    <property type="match status" value="1"/>
</dbReference>
<proteinExistence type="predicted"/>
<feature type="domain" description="MurNAc-LAA" evidence="2">
    <location>
        <begin position="99"/>
        <end position="213"/>
    </location>
</feature>
<comment type="caution">
    <text evidence="3">The sequence shown here is derived from an EMBL/GenBank/DDBJ whole genome shotgun (WGS) entry which is preliminary data.</text>
</comment>
<dbReference type="CDD" id="cd02696">
    <property type="entry name" value="MurNAc-LAA"/>
    <property type="match status" value="1"/>
</dbReference>
<name>A0A844FF27_9FIRM</name>
<dbReference type="Pfam" id="PF01520">
    <property type="entry name" value="Amidase_3"/>
    <property type="match status" value="1"/>
</dbReference>
<accession>A0A844FF27</accession>
<dbReference type="InterPro" id="IPR002508">
    <property type="entry name" value="MurNAc-LAA_cat"/>
</dbReference>
<dbReference type="GO" id="GO:0009253">
    <property type="term" value="P:peptidoglycan catabolic process"/>
    <property type="evidence" value="ECO:0007669"/>
    <property type="project" value="InterPro"/>
</dbReference>
<dbReference type="OrthoDB" id="9806267at2"/>